<dbReference type="OrthoDB" id="5422061at2759"/>
<sequence>MLRWFKAAILPYTKGTRALLVIDSFSAHETDEFIALAQSNNVDVIIPGGCTSKIQPLDICLNKPFKDLLRRKWLDYIDSLLEDDSNPSKLTVPSKELMCQWIKSGLDY</sequence>
<protein>
    <recommendedName>
        <fullName evidence="1">DDE-1 domain-containing protein</fullName>
    </recommendedName>
</protein>
<dbReference type="GO" id="GO:0003676">
    <property type="term" value="F:nucleic acid binding"/>
    <property type="evidence" value="ECO:0007669"/>
    <property type="project" value="InterPro"/>
</dbReference>
<evidence type="ECO:0000313" key="2">
    <source>
        <dbReference type="EnsemblMetazoa" id="Aqu2.1.33194_001"/>
    </source>
</evidence>
<dbReference type="InterPro" id="IPR004875">
    <property type="entry name" value="DDE_SF_endonuclease_dom"/>
</dbReference>
<reference evidence="2" key="1">
    <citation type="submission" date="2017-05" db="UniProtKB">
        <authorList>
            <consortium name="EnsemblMetazoa"/>
        </authorList>
    </citation>
    <scope>IDENTIFICATION</scope>
</reference>
<evidence type="ECO:0000259" key="1">
    <source>
        <dbReference type="Pfam" id="PF03184"/>
    </source>
</evidence>
<organism evidence="2">
    <name type="scientific">Amphimedon queenslandica</name>
    <name type="common">Sponge</name>
    <dbReference type="NCBI Taxonomy" id="400682"/>
    <lineage>
        <taxon>Eukaryota</taxon>
        <taxon>Metazoa</taxon>
        <taxon>Porifera</taxon>
        <taxon>Demospongiae</taxon>
        <taxon>Heteroscleromorpha</taxon>
        <taxon>Haplosclerida</taxon>
        <taxon>Niphatidae</taxon>
        <taxon>Amphimedon</taxon>
    </lineage>
</organism>
<proteinExistence type="predicted"/>
<feature type="domain" description="DDE-1" evidence="1">
    <location>
        <begin position="1"/>
        <end position="89"/>
    </location>
</feature>
<dbReference type="Pfam" id="PF03184">
    <property type="entry name" value="DDE_1"/>
    <property type="match status" value="1"/>
</dbReference>
<dbReference type="EnsemblMetazoa" id="Aqu2.1.33194_001">
    <property type="protein sequence ID" value="Aqu2.1.33194_001"/>
    <property type="gene ID" value="Aqu2.1.33194"/>
</dbReference>
<accession>A0A1X7V082</accession>
<dbReference type="InParanoid" id="A0A1X7V082"/>
<name>A0A1X7V082_AMPQE</name>
<dbReference type="AlphaFoldDB" id="A0A1X7V082"/>
<dbReference type="STRING" id="400682.A0A1X7V082"/>